<evidence type="ECO:0000313" key="10">
    <source>
        <dbReference type="RefSeq" id="XP_026280056.2"/>
    </source>
</evidence>
<feature type="transmembrane region" description="Helical" evidence="7">
    <location>
        <begin position="94"/>
        <end position="117"/>
    </location>
</feature>
<dbReference type="InterPro" id="IPR045014">
    <property type="entry name" value="TM41A/B"/>
</dbReference>
<dbReference type="AlphaFoldDB" id="A0A6J1SNC1"/>
<feature type="transmembrane region" description="Helical" evidence="7">
    <location>
        <begin position="217"/>
        <end position="234"/>
    </location>
</feature>
<feature type="domain" description="VTT" evidence="8">
    <location>
        <begin position="80"/>
        <end position="199"/>
    </location>
</feature>
<dbReference type="KEGG" id="foc:113207634"/>
<feature type="transmembrane region" description="Helical" evidence="7">
    <location>
        <begin position="6"/>
        <end position="28"/>
    </location>
</feature>
<evidence type="ECO:0000313" key="9">
    <source>
        <dbReference type="Proteomes" id="UP000504606"/>
    </source>
</evidence>
<evidence type="ECO:0000259" key="8">
    <source>
        <dbReference type="Pfam" id="PF09335"/>
    </source>
</evidence>
<accession>A0A6J1SNC1</accession>
<dbReference type="PANTHER" id="PTHR43220:SF21">
    <property type="entry name" value="TRANSMEMBRANE PROTEIN 41A"/>
    <property type="match status" value="1"/>
</dbReference>
<reference evidence="10" key="1">
    <citation type="submission" date="2025-08" db="UniProtKB">
        <authorList>
            <consortium name="RefSeq"/>
        </authorList>
    </citation>
    <scope>IDENTIFICATION</scope>
    <source>
        <tissue evidence="10">Whole organism</tissue>
    </source>
</reference>
<comment type="subcellular location">
    <subcellularLocation>
        <location evidence="1">Membrane</location>
        <topology evidence="1">Multi-pass membrane protein</topology>
    </subcellularLocation>
</comment>
<dbReference type="Pfam" id="PF09335">
    <property type="entry name" value="VTT_dom"/>
    <property type="match status" value="1"/>
</dbReference>
<keyword evidence="9" id="KW-1185">Reference proteome</keyword>
<evidence type="ECO:0000256" key="4">
    <source>
        <dbReference type="ARBA" id="ARBA00022989"/>
    </source>
</evidence>
<evidence type="ECO:0000256" key="2">
    <source>
        <dbReference type="ARBA" id="ARBA00022692"/>
    </source>
</evidence>
<evidence type="ECO:0000256" key="3">
    <source>
        <dbReference type="ARBA" id="ARBA00022729"/>
    </source>
</evidence>
<dbReference type="RefSeq" id="XP_026280056.2">
    <property type="nucleotide sequence ID" value="XM_026424271.2"/>
</dbReference>
<sequence>MASVWLIVPILSLATTWMYFLTLIAPAVPSEKTNSTLKFPGNIEELQQVAQLIRLYYEVNWIYVLVLYSSAYIYKQTFAIPGTVFLNVLGGALFGVVVGFPLCCFLTAVGASCCYILSATCGKEVVQDNFPNQLKNFQEKVEKNSHQLLYYLLFLRMFPMSPNWLINVIAPLVGVPLPLFFFTVLFGLGPYVLVCTQAGVILSTLTSLEQLFSLKMALQMALLALAALAPSFVFRNSQSVS</sequence>
<organism evidence="9 10">
    <name type="scientific">Frankliniella occidentalis</name>
    <name type="common">Western flower thrips</name>
    <name type="synonym">Euthrips occidentalis</name>
    <dbReference type="NCBI Taxonomy" id="133901"/>
    <lineage>
        <taxon>Eukaryota</taxon>
        <taxon>Metazoa</taxon>
        <taxon>Ecdysozoa</taxon>
        <taxon>Arthropoda</taxon>
        <taxon>Hexapoda</taxon>
        <taxon>Insecta</taxon>
        <taxon>Pterygota</taxon>
        <taxon>Neoptera</taxon>
        <taxon>Paraneoptera</taxon>
        <taxon>Thysanoptera</taxon>
        <taxon>Terebrantia</taxon>
        <taxon>Thripoidea</taxon>
        <taxon>Thripidae</taxon>
        <taxon>Frankliniella</taxon>
    </lineage>
</organism>
<keyword evidence="2 7" id="KW-0812">Transmembrane</keyword>
<dbReference type="GO" id="GO:0016020">
    <property type="term" value="C:membrane"/>
    <property type="evidence" value="ECO:0007669"/>
    <property type="project" value="UniProtKB-SubCell"/>
</dbReference>
<protein>
    <submittedName>
        <fullName evidence="10">Transmembrane protein 41A</fullName>
    </submittedName>
</protein>
<feature type="transmembrane region" description="Helical" evidence="7">
    <location>
        <begin position="179"/>
        <end position="205"/>
    </location>
</feature>
<gene>
    <name evidence="10" type="primary">LOC113207634</name>
</gene>
<feature type="transmembrane region" description="Helical" evidence="7">
    <location>
        <begin position="55"/>
        <end position="74"/>
    </location>
</feature>
<keyword evidence="5 7" id="KW-0472">Membrane</keyword>
<name>A0A6J1SNC1_FRAOC</name>
<dbReference type="PANTHER" id="PTHR43220">
    <property type="match status" value="1"/>
</dbReference>
<dbReference type="OrthoDB" id="3364966at2759"/>
<evidence type="ECO:0000256" key="1">
    <source>
        <dbReference type="ARBA" id="ARBA00004141"/>
    </source>
</evidence>
<dbReference type="Proteomes" id="UP000504606">
    <property type="component" value="Unplaced"/>
</dbReference>
<feature type="transmembrane region" description="Helical" evidence="7">
    <location>
        <begin position="148"/>
        <end position="173"/>
    </location>
</feature>
<evidence type="ECO:0000256" key="6">
    <source>
        <dbReference type="ARBA" id="ARBA00025797"/>
    </source>
</evidence>
<evidence type="ECO:0000256" key="5">
    <source>
        <dbReference type="ARBA" id="ARBA00023136"/>
    </source>
</evidence>
<proteinExistence type="inferred from homology"/>
<evidence type="ECO:0000256" key="7">
    <source>
        <dbReference type="SAM" id="Phobius"/>
    </source>
</evidence>
<dbReference type="InterPro" id="IPR032816">
    <property type="entry name" value="VTT_dom"/>
</dbReference>
<dbReference type="GeneID" id="113207634"/>
<keyword evidence="4 7" id="KW-1133">Transmembrane helix</keyword>
<comment type="similarity">
    <text evidence="6">Belongs to the TMEM41 family.</text>
</comment>
<keyword evidence="3" id="KW-0732">Signal</keyword>